<dbReference type="PANTHER" id="PTHR33694:SF1">
    <property type="entry name" value="UDP-3-O-ACYL-N-ACETYLGLUCOSAMINE DEACETYLASE 1, MITOCHONDRIAL-RELATED"/>
    <property type="match status" value="1"/>
</dbReference>
<evidence type="ECO:0000256" key="8">
    <source>
        <dbReference type="ARBA" id="ARBA00022801"/>
    </source>
</evidence>
<comment type="function">
    <text evidence="2 12">Catalyzes the hydrolysis of UDP-3-O-myristoyl-N-acetylglucosamine to form UDP-3-O-myristoylglucosamine and acetate, the committed step in lipid A biosynthesis.</text>
</comment>
<comment type="cofactor">
    <cofactor evidence="1 12">
        <name>Zn(2+)</name>
        <dbReference type="ChEBI" id="CHEBI:29105"/>
    </cofactor>
</comment>
<dbReference type="SUPFAM" id="SSF54211">
    <property type="entry name" value="Ribosomal protein S5 domain 2-like"/>
    <property type="match status" value="2"/>
</dbReference>
<evidence type="ECO:0000313" key="13">
    <source>
        <dbReference type="EMBL" id="APJ04978.1"/>
    </source>
</evidence>
<dbReference type="Pfam" id="PF03331">
    <property type="entry name" value="LpxC"/>
    <property type="match status" value="1"/>
</dbReference>
<keyword evidence="14" id="KW-1185">Reference proteome</keyword>
<dbReference type="Gene3D" id="3.30.1700.10">
    <property type="entry name" value="lpxc deacetylase, domain 2"/>
    <property type="match status" value="1"/>
</dbReference>
<dbReference type="EMBL" id="CP017834">
    <property type="protein sequence ID" value="APJ04978.1"/>
    <property type="molecule type" value="Genomic_DNA"/>
</dbReference>
<sequence length="321" mass="35127">MNNFQRTLKRSVSFSGVGVHSGNLISVEIRPAAANTGIVFQRTDLPNKPYIKANAEAVFDTSLATRIGSPQAYISTIEHLMAAFFGFGIDNAIVAVNNSEMPILDGSSAPFLVLLNEAGIEELKEFRKILIVEKTIEVVDEKNPTRFIRIEPSKKPLISYVIDFGGVAAIGRQSVTMDYTAKAFCESFSFARTFGLKEEIEFLFSRGLAKGGSMENAILVSRTEGVLNAHGLRHELEFVQHKVLDCIGDLHLMGMPLLGHVIAHKAGHDLHNKLARAILENVSARTIRVPSVREANRLKSLLTFPKSLEEVQVSLSGLAVG</sequence>
<feature type="binding site" evidence="12">
    <location>
        <position position="245"/>
    </location>
    <ligand>
        <name>Zn(2+)</name>
        <dbReference type="ChEBI" id="CHEBI:29105"/>
    </ligand>
</feature>
<dbReference type="InterPro" id="IPR011334">
    <property type="entry name" value="UDP-acyl_GlcNac_deAcase_C"/>
</dbReference>
<evidence type="ECO:0000256" key="9">
    <source>
        <dbReference type="ARBA" id="ARBA00022833"/>
    </source>
</evidence>
<dbReference type="GO" id="GO:0046872">
    <property type="term" value="F:metal ion binding"/>
    <property type="evidence" value="ECO:0007669"/>
    <property type="project" value="UniProtKB-KW"/>
</dbReference>
<name>A0A1L4D451_9BACT</name>
<dbReference type="KEGG" id="saqi:AXG55_14180"/>
<dbReference type="OrthoDB" id="5289346at2"/>
<dbReference type="GO" id="GO:0016020">
    <property type="term" value="C:membrane"/>
    <property type="evidence" value="ECO:0007669"/>
    <property type="project" value="GOC"/>
</dbReference>
<dbReference type="STRING" id="1915309.AXG55_14180"/>
<keyword evidence="6 12" id="KW-0441">Lipid A biosynthesis</keyword>
<dbReference type="InterPro" id="IPR015870">
    <property type="entry name" value="UDP-acyl_N-AcGlcN_deAcase_N"/>
</dbReference>
<comment type="catalytic activity">
    <reaction evidence="11 12">
        <text>a UDP-3-O-[(3R)-3-hydroxyacyl]-N-acetyl-alpha-D-glucosamine + H2O = a UDP-3-O-[(3R)-3-hydroxyacyl]-alpha-D-glucosamine + acetate</text>
        <dbReference type="Rhea" id="RHEA:67816"/>
        <dbReference type="ChEBI" id="CHEBI:15377"/>
        <dbReference type="ChEBI" id="CHEBI:30089"/>
        <dbReference type="ChEBI" id="CHEBI:137740"/>
        <dbReference type="ChEBI" id="CHEBI:173225"/>
        <dbReference type="EC" id="3.5.1.108"/>
    </reaction>
</comment>
<dbReference type="NCBIfam" id="TIGR00325">
    <property type="entry name" value="lpxC"/>
    <property type="match status" value="1"/>
</dbReference>
<protein>
    <recommendedName>
        <fullName evidence="4 12">UDP-3-O-acyl-N-acetylglucosamine deacetylase</fullName>
        <shortName evidence="12">UDP-3-O-acyl-GlcNAc deacetylase</shortName>
        <ecNumber evidence="4 12">3.5.1.108</ecNumber>
    </recommendedName>
    <alternativeName>
        <fullName evidence="12">UDP-3-O-[R-3-hydroxymyristoyl]-N-acetylglucosamine deacetylase</fullName>
    </alternativeName>
</protein>
<dbReference type="AlphaFoldDB" id="A0A1L4D451"/>
<dbReference type="GO" id="GO:0009245">
    <property type="term" value="P:lipid A biosynthetic process"/>
    <property type="evidence" value="ECO:0007669"/>
    <property type="project" value="UniProtKB-UniRule"/>
</dbReference>
<keyword evidence="9 12" id="KW-0862">Zinc</keyword>
<dbReference type="RefSeq" id="WP_148698740.1">
    <property type="nucleotide sequence ID" value="NZ_CP017834.1"/>
</dbReference>
<evidence type="ECO:0000256" key="10">
    <source>
        <dbReference type="ARBA" id="ARBA00023098"/>
    </source>
</evidence>
<dbReference type="PANTHER" id="PTHR33694">
    <property type="entry name" value="UDP-3-O-ACYL-N-ACETYLGLUCOSAMINE DEACETYLASE 1, MITOCHONDRIAL-RELATED"/>
    <property type="match status" value="1"/>
</dbReference>
<evidence type="ECO:0000256" key="3">
    <source>
        <dbReference type="ARBA" id="ARBA00005002"/>
    </source>
</evidence>
<evidence type="ECO:0000256" key="6">
    <source>
        <dbReference type="ARBA" id="ARBA00022556"/>
    </source>
</evidence>
<dbReference type="UniPathway" id="UPA00359">
    <property type="reaction ID" value="UER00478"/>
</dbReference>
<evidence type="ECO:0000256" key="11">
    <source>
        <dbReference type="ARBA" id="ARBA00024535"/>
    </source>
</evidence>
<comment type="pathway">
    <text evidence="3 12">Glycolipid biosynthesis; lipid IV(A) biosynthesis; lipid IV(A) from (3R)-3-hydroxytetradecanoyl-[acyl-carrier-protein] and UDP-N-acetyl-alpha-D-glucosamine: step 2/6.</text>
</comment>
<evidence type="ECO:0000256" key="12">
    <source>
        <dbReference type="HAMAP-Rule" id="MF_00388"/>
    </source>
</evidence>
<evidence type="ECO:0000256" key="4">
    <source>
        <dbReference type="ARBA" id="ARBA00012745"/>
    </source>
</evidence>
<feature type="binding site" evidence="12">
    <location>
        <position position="79"/>
    </location>
    <ligand>
        <name>Zn(2+)</name>
        <dbReference type="ChEBI" id="CHEBI:29105"/>
    </ligand>
</feature>
<feature type="active site" description="Proton donor" evidence="12">
    <location>
        <position position="268"/>
    </location>
</feature>
<dbReference type="GO" id="GO:0103117">
    <property type="term" value="F:UDP-3-O-acyl-N-acetylglucosamine deacetylase activity"/>
    <property type="evidence" value="ECO:0007669"/>
    <property type="project" value="UniProtKB-UniRule"/>
</dbReference>
<keyword evidence="8 12" id="KW-0378">Hydrolase</keyword>
<dbReference type="EC" id="3.5.1.108" evidence="4 12"/>
<dbReference type="Gene3D" id="3.30.230.20">
    <property type="entry name" value="lpxc deacetylase, domain 1"/>
    <property type="match status" value="1"/>
</dbReference>
<dbReference type="HAMAP" id="MF_00388">
    <property type="entry name" value="LpxC"/>
    <property type="match status" value="1"/>
</dbReference>
<evidence type="ECO:0000256" key="2">
    <source>
        <dbReference type="ARBA" id="ARBA00002923"/>
    </source>
</evidence>
<keyword evidence="7 12" id="KW-0479">Metal-binding</keyword>
<comment type="similarity">
    <text evidence="12">Belongs to the LpxC family.</text>
</comment>
<keyword evidence="10 12" id="KW-0443">Lipid metabolism</keyword>
<dbReference type="InterPro" id="IPR020568">
    <property type="entry name" value="Ribosomal_Su5_D2-typ_SF"/>
</dbReference>
<evidence type="ECO:0000256" key="1">
    <source>
        <dbReference type="ARBA" id="ARBA00001947"/>
    </source>
</evidence>
<feature type="binding site" evidence="12">
    <location>
        <position position="241"/>
    </location>
    <ligand>
        <name>Zn(2+)</name>
        <dbReference type="ChEBI" id="CHEBI:29105"/>
    </ligand>
</feature>
<dbReference type="Proteomes" id="UP000184731">
    <property type="component" value="Chromosome"/>
</dbReference>
<evidence type="ECO:0000313" key="14">
    <source>
        <dbReference type="Proteomes" id="UP000184731"/>
    </source>
</evidence>
<evidence type="ECO:0000256" key="7">
    <source>
        <dbReference type="ARBA" id="ARBA00022723"/>
    </source>
</evidence>
<keyword evidence="5 12" id="KW-0444">Lipid biosynthesis</keyword>
<organism evidence="13 14">
    <name type="scientific">Silvanigrella aquatica</name>
    <dbReference type="NCBI Taxonomy" id="1915309"/>
    <lineage>
        <taxon>Bacteria</taxon>
        <taxon>Pseudomonadati</taxon>
        <taxon>Bdellovibrionota</taxon>
        <taxon>Oligoflexia</taxon>
        <taxon>Silvanigrellales</taxon>
        <taxon>Silvanigrellaceae</taxon>
        <taxon>Silvanigrella</taxon>
    </lineage>
</organism>
<accession>A0A1L4D451</accession>
<dbReference type="InterPro" id="IPR004463">
    <property type="entry name" value="UDP-acyl_GlcNac_deAcase"/>
</dbReference>
<reference evidence="13 14" key="1">
    <citation type="submission" date="2016-10" db="EMBL/GenBank/DDBJ databases">
        <title>Silvanigrella aquatica sp. nov., isolated from a freshwater lake located in the Black Forest, Germany, description of Silvanigrellaceae fam. nov., Silvanigrellales ord. nov., reclassification of the order Bdellovibrionales in the class Oligoflexia, reclassification of the families Bacteriovoracaceae and Halobacteriovoraceae in the new order Bacteriovoracales ord. nov., and reclassification of the family Pseudobacteriovoracaceae in the order Oligoflexiales.</title>
        <authorList>
            <person name="Hahn M.W."/>
            <person name="Schmidt J."/>
            <person name="Koll U."/>
            <person name="Rohde M."/>
            <person name="Verbag S."/>
            <person name="Pitt A."/>
            <person name="Nakai R."/>
            <person name="Naganuma T."/>
            <person name="Lang E."/>
        </authorList>
    </citation>
    <scope>NUCLEOTIDE SEQUENCE [LARGE SCALE GENOMIC DNA]</scope>
    <source>
        <strain evidence="13 14">MWH-Nonnen-W8red</strain>
    </source>
</reference>
<evidence type="ECO:0000256" key="5">
    <source>
        <dbReference type="ARBA" id="ARBA00022516"/>
    </source>
</evidence>
<gene>
    <name evidence="12" type="primary">lpxC</name>
    <name evidence="13" type="ORF">AXG55_14180</name>
</gene>
<proteinExistence type="inferred from homology"/>